<dbReference type="InterPro" id="IPR005483">
    <property type="entry name" value="CPSase_dom"/>
</dbReference>
<dbReference type="NCBIfam" id="NF003671">
    <property type="entry name" value="PRK05294.1"/>
    <property type="match status" value="1"/>
</dbReference>
<evidence type="ECO:0000256" key="5">
    <source>
        <dbReference type="ARBA" id="ARBA00022605"/>
    </source>
</evidence>
<dbReference type="Gene3D" id="3.40.50.20">
    <property type="match status" value="1"/>
</dbReference>
<dbReference type="AlphaFoldDB" id="A0A1V6CDH3"/>
<dbReference type="EC" id="6.3.5.5" evidence="16"/>
<evidence type="ECO:0000256" key="9">
    <source>
        <dbReference type="ARBA" id="ARBA00022842"/>
    </source>
</evidence>
<keyword evidence="11" id="KW-0464">Manganese</keyword>
<dbReference type="FunFam" id="3.40.50.20:FF:000003">
    <property type="entry name" value="Carbamoyl-phosphate synthase large chain"/>
    <property type="match status" value="1"/>
</dbReference>
<evidence type="ECO:0000256" key="6">
    <source>
        <dbReference type="ARBA" id="ARBA00022723"/>
    </source>
</evidence>
<evidence type="ECO:0000256" key="11">
    <source>
        <dbReference type="ARBA" id="ARBA00023211"/>
    </source>
</evidence>
<dbReference type="PANTHER" id="PTHR11405">
    <property type="entry name" value="CARBAMOYLTRANSFERASE FAMILY MEMBER"/>
    <property type="match status" value="1"/>
</dbReference>
<dbReference type="Proteomes" id="UP000485562">
    <property type="component" value="Unassembled WGS sequence"/>
</dbReference>
<keyword evidence="10" id="KW-0665">Pyrimidine biosynthesis</keyword>
<dbReference type="UniPathway" id="UPA00070">
    <property type="reaction ID" value="UER00115"/>
</dbReference>
<dbReference type="GO" id="GO:0044205">
    <property type="term" value="P:'de novo' UMP biosynthetic process"/>
    <property type="evidence" value="ECO:0007669"/>
    <property type="project" value="UniProtKB-UniPathway"/>
</dbReference>
<dbReference type="Gene3D" id="3.30.470.20">
    <property type="entry name" value="ATP-grasp fold, B domain"/>
    <property type="match status" value="1"/>
</dbReference>
<dbReference type="SUPFAM" id="SSF56059">
    <property type="entry name" value="Glutathione synthetase ATP-binding domain-like"/>
    <property type="match status" value="1"/>
</dbReference>
<evidence type="ECO:0000256" key="13">
    <source>
        <dbReference type="PROSITE-ProRule" id="PRU00409"/>
    </source>
</evidence>
<keyword evidence="8 13" id="KW-0067">ATP-binding</keyword>
<evidence type="ECO:0000256" key="7">
    <source>
        <dbReference type="ARBA" id="ARBA00022741"/>
    </source>
</evidence>
<evidence type="ECO:0000256" key="10">
    <source>
        <dbReference type="ARBA" id="ARBA00022975"/>
    </source>
</evidence>
<dbReference type="Pfam" id="PF25596">
    <property type="entry name" value="CPSase_L_D1"/>
    <property type="match status" value="1"/>
</dbReference>
<dbReference type="EMBL" id="MWDQ01000026">
    <property type="protein sequence ID" value="OQB74945.1"/>
    <property type="molecule type" value="Genomic_DNA"/>
</dbReference>
<keyword evidence="4 16" id="KW-0436">Ligase</keyword>
<dbReference type="PANTHER" id="PTHR11405:SF53">
    <property type="entry name" value="CARBAMOYL-PHOSPHATE SYNTHASE [AMMONIA], MITOCHONDRIAL"/>
    <property type="match status" value="1"/>
</dbReference>
<evidence type="ECO:0000259" key="14">
    <source>
        <dbReference type="PROSITE" id="PS50975"/>
    </source>
</evidence>
<dbReference type="PROSITE" id="PS00867">
    <property type="entry name" value="CPSASE_2"/>
    <property type="match status" value="1"/>
</dbReference>
<dbReference type="InterPro" id="IPR005479">
    <property type="entry name" value="CPAse_ATP-bd"/>
</dbReference>
<evidence type="ECO:0000259" key="15">
    <source>
        <dbReference type="PROSITE" id="PS51855"/>
    </source>
</evidence>
<dbReference type="Gene3D" id="3.40.50.1380">
    <property type="entry name" value="Methylglyoxal synthase-like domain"/>
    <property type="match status" value="1"/>
</dbReference>
<evidence type="ECO:0000256" key="4">
    <source>
        <dbReference type="ARBA" id="ARBA00022598"/>
    </source>
</evidence>
<dbReference type="InterPro" id="IPR016185">
    <property type="entry name" value="PreATP-grasp_dom_sf"/>
</dbReference>
<dbReference type="GO" id="GO:0004088">
    <property type="term" value="F:carbamoyl-phosphate synthase (glutamine-hydrolyzing) activity"/>
    <property type="evidence" value="ECO:0007669"/>
    <property type="project" value="UniProtKB-EC"/>
</dbReference>
<proteinExistence type="inferred from homology"/>
<dbReference type="GO" id="GO:0005524">
    <property type="term" value="F:ATP binding"/>
    <property type="evidence" value="ECO:0007669"/>
    <property type="project" value="UniProtKB-UniRule"/>
</dbReference>
<name>A0A1V6CDH3_UNCT6</name>
<evidence type="ECO:0000256" key="2">
    <source>
        <dbReference type="ARBA" id="ARBA00009799"/>
    </source>
</evidence>
<dbReference type="SUPFAM" id="SSF52440">
    <property type="entry name" value="PreATP-grasp domain"/>
    <property type="match status" value="1"/>
</dbReference>
<dbReference type="Pfam" id="PF02142">
    <property type="entry name" value="MGS"/>
    <property type="match status" value="1"/>
</dbReference>
<dbReference type="InterPro" id="IPR036914">
    <property type="entry name" value="MGS-like_dom_sf"/>
</dbReference>
<dbReference type="InterPro" id="IPR058047">
    <property type="entry name" value="CPSase_preATP-grasp"/>
</dbReference>
<dbReference type="PROSITE" id="PS50975">
    <property type="entry name" value="ATP_GRASP"/>
    <property type="match status" value="1"/>
</dbReference>
<dbReference type="SUPFAM" id="SSF52335">
    <property type="entry name" value="Methylglyoxal synthase-like"/>
    <property type="match status" value="1"/>
</dbReference>
<comment type="similarity">
    <text evidence="2">Belongs to the CarB family.</text>
</comment>
<feature type="domain" description="ATP-grasp" evidence="14">
    <location>
        <begin position="127"/>
        <end position="318"/>
    </location>
</feature>
<protein>
    <submittedName>
        <fullName evidence="16">Carbamoyl-phosphate synthase large chain</fullName>
        <ecNumber evidence="16">6.3.5.5</ecNumber>
    </submittedName>
</protein>
<comment type="caution">
    <text evidence="16">The sequence shown here is derived from an EMBL/GenBank/DDBJ whole genome shotgun (WGS) entry which is preliminary data.</text>
</comment>
<feature type="domain" description="MGS-like" evidence="15">
    <location>
        <begin position="385"/>
        <end position="525"/>
    </location>
</feature>
<evidence type="ECO:0000256" key="1">
    <source>
        <dbReference type="ARBA" id="ARBA00005077"/>
    </source>
</evidence>
<dbReference type="PROSITE" id="PS51855">
    <property type="entry name" value="MGS"/>
    <property type="match status" value="1"/>
</dbReference>
<evidence type="ECO:0000313" key="16">
    <source>
        <dbReference type="EMBL" id="OQB74945.1"/>
    </source>
</evidence>
<dbReference type="CDD" id="cd01424">
    <property type="entry name" value="MGS_CPS_II"/>
    <property type="match status" value="1"/>
</dbReference>
<comment type="pathway">
    <text evidence="1">Amino-acid biosynthesis; L-arginine biosynthesis; carbamoyl phosphate from bicarbonate: step 1/1.</text>
</comment>
<keyword evidence="7 13" id="KW-0547">Nucleotide-binding</keyword>
<dbReference type="GO" id="GO:0046872">
    <property type="term" value="F:metal ion binding"/>
    <property type="evidence" value="ECO:0007669"/>
    <property type="project" value="UniProtKB-KW"/>
</dbReference>
<dbReference type="Pfam" id="PF02786">
    <property type="entry name" value="CPSase_L_D2"/>
    <property type="match status" value="1"/>
</dbReference>
<gene>
    <name evidence="16" type="primary">carB_2</name>
    <name evidence="16" type="ORF">BWX89_00303</name>
</gene>
<keyword evidence="6" id="KW-0479">Metal-binding</keyword>
<keyword evidence="5" id="KW-0028">Amino-acid biosynthesis</keyword>
<dbReference type="GO" id="GO:0004087">
    <property type="term" value="F:carbamoyl-phosphate synthase (ammonia) activity"/>
    <property type="evidence" value="ECO:0007669"/>
    <property type="project" value="UniProtKB-EC"/>
</dbReference>
<dbReference type="FunFam" id="3.30.470.20:FF:000013">
    <property type="entry name" value="Carbamoyl-phosphate synthase large chain"/>
    <property type="match status" value="1"/>
</dbReference>
<evidence type="ECO:0000256" key="3">
    <source>
        <dbReference type="ARBA" id="ARBA00022571"/>
    </source>
</evidence>
<dbReference type="PROSITE" id="PS00866">
    <property type="entry name" value="CPSASE_1"/>
    <property type="match status" value="1"/>
</dbReference>
<dbReference type="InterPro" id="IPR033937">
    <property type="entry name" value="MGS_CPS_CarB"/>
</dbReference>
<dbReference type="GO" id="GO:0005737">
    <property type="term" value="C:cytoplasm"/>
    <property type="evidence" value="ECO:0007669"/>
    <property type="project" value="TreeGrafter"/>
</dbReference>
<evidence type="ECO:0000256" key="8">
    <source>
        <dbReference type="ARBA" id="ARBA00022840"/>
    </source>
</evidence>
<dbReference type="GO" id="GO:0006526">
    <property type="term" value="P:L-arginine biosynthetic process"/>
    <property type="evidence" value="ECO:0007669"/>
    <property type="project" value="UniProtKB-KW"/>
</dbReference>
<keyword evidence="3" id="KW-0055">Arginine biosynthesis</keyword>
<dbReference type="InterPro" id="IPR011607">
    <property type="entry name" value="MGS-like_dom"/>
</dbReference>
<dbReference type="GO" id="GO:0006541">
    <property type="term" value="P:glutamine metabolic process"/>
    <property type="evidence" value="ECO:0007669"/>
    <property type="project" value="TreeGrafter"/>
</dbReference>
<evidence type="ECO:0000256" key="12">
    <source>
        <dbReference type="ARBA" id="ARBA00047359"/>
    </source>
</evidence>
<dbReference type="PRINTS" id="PR00098">
    <property type="entry name" value="CPSASE"/>
</dbReference>
<keyword evidence="9" id="KW-0460">Magnesium</keyword>
<comment type="catalytic activity">
    <reaction evidence="12">
        <text>hydrogencarbonate + NH4(+) + 2 ATP = carbamoyl phosphate + 2 ADP + phosphate + 2 H(+)</text>
        <dbReference type="Rhea" id="RHEA:18029"/>
        <dbReference type="ChEBI" id="CHEBI:15378"/>
        <dbReference type="ChEBI" id="CHEBI:17544"/>
        <dbReference type="ChEBI" id="CHEBI:28938"/>
        <dbReference type="ChEBI" id="CHEBI:30616"/>
        <dbReference type="ChEBI" id="CHEBI:43474"/>
        <dbReference type="ChEBI" id="CHEBI:58228"/>
        <dbReference type="ChEBI" id="CHEBI:456216"/>
        <dbReference type="EC" id="6.3.4.16"/>
    </reaction>
</comment>
<dbReference type="InterPro" id="IPR011761">
    <property type="entry name" value="ATP-grasp"/>
</dbReference>
<dbReference type="SMART" id="SM00851">
    <property type="entry name" value="MGS"/>
    <property type="match status" value="1"/>
</dbReference>
<accession>A0A1V6CDH3</accession>
<sequence>MKKFSDAIKIAILGSGPNRIGQGIEFDYCCVHASLALREEGYKSIMINCNPETVSTDYDTSNTLYFEPLTIEDVLNIIAKERPSGVIVQFGGQTPLTIALPLKMAGIKILGTTPESIDIAEDREKFQLFLKKFGLKQAPGGIAFNPQHAAQISENIGYPVLVRPSYVLGGRAMEIVYDKDSLYEFVRTAVEISGKKGVLIDKFLEDAIEVDVDAICDGETCVIGGVLEHIEEAGIHSGDSAMIMPPYSLSPDIIKEIKTQTKKIAIALEVKGLINIQFAVKNKDIYILEVNPRASRSIPFVSKAINIPLAKLATKIMVGFNLKQIHFTEEITPGYFCAKESVFPFNRFPGTDCVLGPEMKSTGEVMGIDESFEMAYAKSQIAAGQRLPLKGNIFISVRDRDKPAIVDIAKDFQQMGFTLLTSTGTGKFLSEREINVIVIQKISEGRPNIIDYIKNRQVSLIINTPSGKKPRRDILSTRRFAVEHGIPLITTISGARATKMAIKKLKTNTLTVSSLQTYYSQFETK</sequence>
<reference evidence="16" key="1">
    <citation type="submission" date="2017-02" db="EMBL/GenBank/DDBJ databases">
        <title>Delving into the versatile metabolic prowess of the omnipresent phylum Bacteroidetes.</title>
        <authorList>
            <person name="Nobu M.K."/>
            <person name="Mei R."/>
            <person name="Narihiro T."/>
            <person name="Kuroda K."/>
            <person name="Liu W.-T."/>
        </authorList>
    </citation>
    <scope>NUCLEOTIDE SEQUENCE</scope>
    <source>
        <strain evidence="16">ADurb.Bin131</strain>
    </source>
</reference>
<organism evidence="16">
    <name type="scientific">candidate division TA06 bacterium ADurb.Bin131</name>
    <dbReference type="NCBI Taxonomy" id="1852827"/>
    <lineage>
        <taxon>Bacteria</taxon>
        <taxon>Bacteria division TA06</taxon>
    </lineage>
</organism>